<keyword evidence="2" id="KW-0186">Copper</keyword>
<evidence type="ECO:0000313" key="6">
    <source>
        <dbReference type="EMBL" id="GEU89019.1"/>
    </source>
</evidence>
<comment type="caution">
    <text evidence="6">The sequence shown here is derived from an EMBL/GenBank/DDBJ whole genome shotgun (WGS) entry which is preliminary data.</text>
</comment>
<dbReference type="GO" id="GO:0004097">
    <property type="term" value="F:catechol oxidase activity"/>
    <property type="evidence" value="ECO:0007669"/>
    <property type="project" value="InterPro"/>
</dbReference>
<dbReference type="Pfam" id="PF12142">
    <property type="entry name" value="PPO1_DWL"/>
    <property type="match status" value="1"/>
</dbReference>
<dbReference type="GO" id="GO:0046872">
    <property type="term" value="F:metal ion binding"/>
    <property type="evidence" value="ECO:0007669"/>
    <property type="project" value="UniProtKB-KW"/>
</dbReference>
<dbReference type="PANTHER" id="PTHR11474">
    <property type="entry name" value="TYROSINASE FAMILY MEMBER"/>
    <property type="match status" value="1"/>
</dbReference>
<protein>
    <submittedName>
        <fullName evidence="6">Putative domain, di-copper centre, polyphenol oxidase</fullName>
    </submittedName>
</protein>
<gene>
    <name evidence="6" type="ORF">Tci_060997</name>
</gene>
<dbReference type="EMBL" id="BKCJ010009871">
    <property type="protein sequence ID" value="GEU89019.1"/>
    <property type="molecule type" value="Genomic_DNA"/>
</dbReference>
<feature type="domain" description="Polyphenol oxidase C-terminal" evidence="5">
    <location>
        <begin position="489"/>
        <end position="612"/>
    </location>
</feature>
<dbReference type="InterPro" id="IPR050316">
    <property type="entry name" value="Tyrosinase/Hemocyanin"/>
</dbReference>
<name>A0A6L2NUH5_TANCI</name>
<evidence type="ECO:0000256" key="3">
    <source>
        <dbReference type="ARBA" id="ARBA00023157"/>
    </source>
</evidence>
<dbReference type="PANTHER" id="PTHR11474:SF97">
    <property type="entry name" value="CATECHOL OXIDASE"/>
    <property type="match status" value="1"/>
</dbReference>
<evidence type="ECO:0000256" key="1">
    <source>
        <dbReference type="ARBA" id="ARBA00009928"/>
    </source>
</evidence>
<keyword evidence="3" id="KW-1015">Disulfide bond</keyword>
<dbReference type="Gene3D" id="1.10.1280.10">
    <property type="entry name" value="Di-copper center containing domain from catechol oxidase"/>
    <property type="match status" value="2"/>
</dbReference>
<reference evidence="6" key="1">
    <citation type="journal article" date="2019" name="Sci. Rep.">
        <title>Draft genome of Tanacetum cinerariifolium, the natural source of mosquito coil.</title>
        <authorList>
            <person name="Yamashiro T."/>
            <person name="Shiraishi A."/>
            <person name="Satake H."/>
            <person name="Nakayama K."/>
        </authorList>
    </citation>
    <scope>NUCLEOTIDE SEQUENCE</scope>
</reference>
<proteinExistence type="inferred from homology"/>
<comment type="similarity">
    <text evidence="1">Belongs to the tyrosinase family.</text>
</comment>
<dbReference type="SUPFAM" id="SSF48056">
    <property type="entry name" value="Di-copper centre-containing domain"/>
    <property type="match status" value="1"/>
</dbReference>
<dbReference type="InterPro" id="IPR022740">
    <property type="entry name" value="Polyphenol_oxidase_C"/>
</dbReference>
<organism evidence="6">
    <name type="scientific">Tanacetum cinerariifolium</name>
    <name type="common">Dalmatian daisy</name>
    <name type="synonym">Chrysanthemum cinerariifolium</name>
    <dbReference type="NCBI Taxonomy" id="118510"/>
    <lineage>
        <taxon>Eukaryota</taxon>
        <taxon>Viridiplantae</taxon>
        <taxon>Streptophyta</taxon>
        <taxon>Embryophyta</taxon>
        <taxon>Tracheophyta</taxon>
        <taxon>Spermatophyta</taxon>
        <taxon>Magnoliopsida</taxon>
        <taxon>eudicotyledons</taxon>
        <taxon>Gunneridae</taxon>
        <taxon>Pentapetalae</taxon>
        <taxon>asterids</taxon>
        <taxon>campanulids</taxon>
        <taxon>Asterales</taxon>
        <taxon>Asteraceae</taxon>
        <taxon>Asteroideae</taxon>
        <taxon>Anthemideae</taxon>
        <taxon>Anthemidinae</taxon>
        <taxon>Tanacetum</taxon>
    </lineage>
</organism>
<accession>A0A6L2NUH5</accession>
<dbReference type="Pfam" id="PF12143">
    <property type="entry name" value="PPO1_KFDV"/>
    <property type="match status" value="1"/>
</dbReference>
<sequence>MKSIVEGPYQMGTKTVTLAGGVEGLPKDIYPLINHYTDAKDIWDNVKMLLEGSKLTKDDRESQLYDDFEHFCQNKRENIHYYYVRTSSNTRNKATVQDVRVVVQDVRGRYNAKNQGRQFQRNNARGFVRTGNVEGLKGVRNLNPGRAKPIKCYNYNENGAVLDEEQLLFLVGEHVTNFDDDVDDPPEQDLALNVDHVFEGTKSIYQSFVKPYLSKHEAEIDRVGSSVVLWHDRWQNKKQNDGQQFEDLIVKALADCTIDNKENIADGKKYSGDDDFALPYWNWDNPEGMTIPQMFVQENDDDPLFGNKNPLYDVYRDSRHLPPKVVDLFFSGSKIANNFANELESDTQRACNLSMVYKDLIRNATDWKGFFGGEYTAGPSTDKPKPSVGSVESNSHTAVHVWVEPTADDWLNASYVFYDENQNLVRVYNKDSVNIDKLKYDFAESRTPWKNSRPPQRKEKSKELSSALIGEVKTVEEAFKNPAGVEPLLKVRVKRPTKNRSPEEKAKANEILCINGIQFNSNKFVKFDVFVNDKVDINGTLPTACDPEFAGSFAQVPHSGNQQGGMLMPSAARFGLNELLDDTKTEDEEYALVALVARAGCEDLTVSGIEIKDYDMAGDDYEGPSVFDDDQYEEELMLVYDTAIEDVIEEEK</sequence>
<evidence type="ECO:0000259" key="5">
    <source>
        <dbReference type="Pfam" id="PF12143"/>
    </source>
</evidence>
<dbReference type="InterPro" id="IPR008922">
    <property type="entry name" value="Di-copper_centre_dom_sf"/>
</dbReference>
<feature type="domain" description="Polyphenol oxidase central" evidence="4">
    <location>
        <begin position="406"/>
        <end position="454"/>
    </location>
</feature>
<evidence type="ECO:0000256" key="2">
    <source>
        <dbReference type="ARBA" id="ARBA00023008"/>
    </source>
</evidence>
<dbReference type="InterPro" id="IPR022739">
    <property type="entry name" value="Polyphenol_oxidase_cen"/>
</dbReference>
<dbReference type="AlphaFoldDB" id="A0A6L2NUH5"/>
<evidence type="ECO:0000259" key="4">
    <source>
        <dbReference type="Pfam" id="PF12142"/>
    </source>
</evidence>